<sequence>MLILLGHIMHVSPCRVRHRKSLSVMDDVKRLAEANPVVIFSKSSCCMTDYVEKLIRNFGANPAVYELEVMENGKQMERALLSLGCNPSVPAVYIGKELVGGAKEVTSLNVRGELKQRLINAHAIWV</sequence>
<dbReference type="PROSITE" id="PS51354">
    <property type="entry name" value="GLUTAREDOXIN_2"/>
    <property type="match status" value="1"/>
</dbReference>
<accession>A0ABC8SYK8</accession>
<protein>
    <recommendedName>
        <fullName evidence="5">Glutaredoxin domain-containing protein</fullName>
    </recommendedName>
</protein>
<gene>
    <name evidence="6" type="ORF">ILEXP_LOCUS23033</name>
    <name evidence="7" type="ORF">ILEXP_LOCUS30973</name>
</gene>
<dbReference type="PANTHER" id="PTHR10168">
    <property type="entry name" value="GLUTAREDOXIN"/>
    <property type="match status" value="1"/>
</dbReference>
<dbReference type="EMBL" id="CAUOFW020003802">
    <property type="protein sequence ID" value="CAK9162137.1"/>
    <property type="molecule type" value="Genomic_DNA"/>
</dbReference>
<dbReference type="SUPFAM" id="SSF52833">
    <property type="entry name" value="Thioredoxin-like"/>
    <property type="match status" value="1"/>
</dbReference>
<feature type="domain" description="Glutaredoxin" evidence="5">
    <location>
        <begin position="37"/>
        <end position="99"/>
    </location>
</feature>
<evidence type="ECO:0000256" key="2">
    <source>
        <dbReference type="ARBA" id="ARBA00007568"/>
    </source>
</evidence>
<organism evidence="7 8">
    <name type="scientific">Ilex paraguariensis</name>
    <name type="common">yerba mate</name>
    <dbReference type="NCBI Taxonomy" id="185542"/>
    <lineage>
        <taxon>Eukaryota</taxon>
        <taxon>Viridiplantae</taxon>
        <taxon>Streptophyta</taxon>
        <taxon>Embryophyta</taxon>
        <taxon>Tracheophyta</taxon>
        <taxon>Spermatophyta</taxon>
        <taxon>Magnoliopsida</taxon>
        <taxon>eudicotyledons</taxon>
        <taxon>Gunneridae</taxon>
        <taxon>Pentapetalae</taxon>
        <taxon>asterids</taxon>
        <taxon>campanulids</taxon>
        <taxon>Aquifoliales</taxon>
        <taxon>Aquifoliaceae</taxon>
        <taxon>Ilex</taxon>
    </lineage>
</organism>
<dbReference type="AlphaFoldDB" id="A0ABC8SYK8"/>
<evidence type="ECO:0000259" key="5">
    <source>
        <dbReference type="Pfam" id="PF00462"/>
    </source>
</evidence>
<evidence type="ECO:0000256" key="1">
    <source>
        <dbReference type="ARBA" id="ARBA00004496"/>
    </source>
</evidence>
<evidence type="ECO:0000313" key="8">
    <source>
        <dbReference type="Proteomes" id="UP001642360"/>
    </source>
</evidence>
<keyword evidence="4" id="KW-0676">Redox-active center</keyword>
<dbReference type="GO" id="GO:0005737">
    <property type="term" value="C:cytoplasm"/>
    <property type="evidence" value="ECO:0007669"/>
    <property type="project" value="UniProtKB-SubCell"/>
</dbReference>
<dbReference type="InterPro" id="IPR002109">
    <property type="entry name" value="Glutaredoxin"/>
</dbReference>
<name>A0ABC8SYK8_9AQUA</name>
<dbReference type="InterPro" id="IPR036249">
    <property type="entry name" value="Thioredoxin-like_sf"/>
</dbReference>
<keyword evidence="8" id="KW-1185">Reference proteome</keyword>
<comment type="subcellular location">
    <subcellularLocation>
        <location evidence="1">Cytoplasm</location>
    </subcellularLocation>
</comment>
<dbReference type="InterPro" id="IPR011905">
    <property type="entry name" value="GlrX-like_pln_2"/>
</dbReference>
<dbReference type="Pfam" id="PF00462">
    <property type="entry name" value="Glutaredoxin"/>
    <property type="match status" value="1"/>
</dbReference>
<reference evidence="7 8" key="1">
    <citation type="submission" date="2024-02" db="EMBL/GenBank/DDBJ databases">
        <authorList>
            <person name="Vignale AGUSTIN F."/>
            <person name="Sosa J E."/>
            <person name="Modenutti C."/>
        </authorList>
    </citation>
    <scope>NUCLEOTIDE SEQUENCE [LARGE SCALE GENOMIC DNA]</scope>
</reference>
<dbReference type="NCBIfam" id="TIGR02189">
    <property type="entry name" value="GlrX-like_plant"/>
    <property type="match status" value="1"/>
</dbReference>
<evidence type="ECO:0000313" key="6">
    <source>
        <dbReference type="EMBL" id="CAK9154683.1"/>
    </source>
</evidence>
<evidence type="ECO:0000313" key="7">
    <source>
        <dbReference type="EMBL" id="CAK9162137.1"/>
    </source>
</evidence>
<dbReference type="Gene3D" id="3.40.30.10">
    <property type="entry name" value="Glutaredoxin"/>
    <property type="match status" value="1"/>
</dbReference>
<proteinExistence type="inferred from homology"/>
<dbReference type="Proteomes" id="UP001642360">
    <property type="component" value="Unassembled WGS sequence"/>
</dbReference>
<dbReference type="CDD" id="cd03419">
    <property type="entry name" value="GRX_GRXh_1_2_like"/>
    <property type="match status" value="1"/>
</dbReference>
<keyword evidence="3" id="KW-0963">Cytoplasm</keyword>
<evidence type="ECO:0000256" key="4">
    <source>
        <dbReference type="ARBA" id="ARBA00023284"/>
    </source>
</evidence>
<dbReference type="EMBL" id="CAUOFW020002569">
    <property type="protein sequence ID" value="CAK9154683.1"/>
    <property type="molecule type" value="Genomic_DNA"/>
</dbReference>
<comment type="caution">
    <text evidence="7">The sequence shown here is derived from an EMBL/GenBank/DDBJ whole genome shotgun (WGS) entry which is preliminary data.</text>
</comment>
<evidence type="ECO:0000256" key="3">
    <source>
        <dbReference type="ARBA" id="ARBA00022490"/>
    </source>
</evidence>
<comment type="similarity">
    <text evidence="2">Belongs to the glutaredoxin family. CC-type subfamily.</text>
</comment>